<feature type="compositionally biased region" description="Polar residues" evidence="1">
    <location>
        <begin position="226"/>
        <end position="236"/>
    </location>
</feature>
<feature type="compositionally biased region" description="Polar residues" evidence="1">
    <location>
        <begin position="1"/>
        <end position="13"/>
    </location>
</feature>
<proteinExistence type="predicted"/>
<reference evidence="2" key="2">
    <citation type="submission" date="2022-06" db="UniProtKB">
        <authorList>
            <consortium name="EnsemblMetazoa"/>
        </authorList>
    </citation>
    <scope>IDENTIFICATION</scope>
    <source>
        <strain evidence="2">DF5081</strain>
    </source>
</reference>
<dbReference type="AlphaFoldDB" id="A0A8R1HIH2"/>
<name>A0A8R1HIH2_CAEJA</name>
<accession>A0A8R1HIH2</accession>
<dbReference type="EnsemblMetazoa" id="CJA01574.1">
    <property type="protein sequence ID" value="CJA01574.1"/>
    <property type="gene ID" value="WBGene00120778"/>
</dbReference>
<feature type="compositionally biased region" description="Basic residues" evidence="1">
    <location>
        <begin position="316"/>
        <end position="331"/>
    </location>
</feature>
<feature type="compositionally biased region" description="Basic and acidic residues" evidence="1">
    <location>
        <begin position="306"/>
        <end position="315"/>
    </location>
</feature>
<sequence>MNESGTLWDSYKTSEQRAGPLPVSSTPKTPKSIRAPETPNVTNIIVGNSEPDENVVVIANPSCSNCGELVAELKKLREQVMKQNNYIKMLSKCQFSSTSEIDSSESHHMNRSTPNGNKKIQRVTPTKRETPTSSSRTSSGAASPAVVQNVTTPSPIVRQILQQLPMSRSSAGTSRLVRSDSNRTSSSSSNSPLVTMTPSRQRLPQLVRTPHSLPMGTYGSRGRTETPIQSTPARRSQSGRRLFAQEPLDFNRNQLPQIENAIEHLAISPIKDSQWAQSCPPRVYLERNRPEFIQRLETRQSIIKAASEKRSEIEQRKKRARSKSQRRVPFQ</sequence>
<feature type="region of interest" description="Disordered" evidence="1">
    <location>
        <begin position="99"/>
        <end position="150"/>
    </location>
</feature>
<feature type="region of interest" description="Disordered" evidence="1">
    <location>
        <begin position="306"/>
        <end position="331"/>
    </location>
</feature>
<feature type="compositionally biased region" description="Low complexity" evidence="1">
    <location>
        <begin position="182"/>
        <end position="191"/>
    </location>
</feature>
<feature type="region of interest" description="Disordered" evidence="1">
    <location>
        <begin position="163"/>
        <end position="239"/>
    </location>
</feature>
<feature type="compositionally biased region" description="Polar residues" evidence="1">
    <location>
        <begin position="192"/>
        <end position="202"/>
    </location>
</feature>
<keyword evidence="3" id="KW-1185">Reference proteome</keyword>
<dbReference type="Proteomes" id="UP000005237">
    <property type="component" value="Unassembled WGS sequence"/>
</dbReference>
<evidence type="ECO:0000313" key="2">
    <source>
        <dbReference type="EnsemblMetazoa" id="CJA01574.1"/>
    </source>
</evidence>
<feature type="region of interest" description="Disordered" evidence="1">
    <location>
        <begin position="1"/>
        <end position="37"/>
    </location>
</feature>
<protein>
    <submittedName>
        <fullName evidence="2">Uncharacterized protein</fullName>
    </submittedName>
</protein>
<reference evidence="3" key="1">
    <citation type="submission" date="2010-08" db="EMBL/GenBank/DDBJ databases">
        <authorList>
            <consortium name="Caenorhabditis japonica Sequencing Consortium"/>
            <person name="Wilson R.K."/>
        </authorList>
    </citation>
    <scope>NUCLEOTIDE SEQUENCE [LARGE SCALE GENOMIC DNA]</scope>
    <source>
        <strain evidence="3">DF5081</strain>
    </source>
</reference>
<evidence type="ECO:0000313" key="3">
    <source>
        <dbReference type="Proteomes" id="UP000005237"/>
    </source>
</evidence>
<evidence type="ECO:0000256" key="1">
    <source>
        <dbReference type="SAM" id="MobiDB-lite"/>
    </source>
</evidence>
<feature type="compositionally biased region" description="Low complexity" evidence="1">
    <location>
        <begin position="131"/>
        <end position="145"/>
    </location>
</feature>
<feature type="compositionally biased region" description="Polar residues" evidence="1">
    <location>
        <begin position="163"/>
        <end position="173"/>
    </location>
</feature>
<organism evidence="2 3">
    <name type="scientific">Caenorhabditis japonica</name>
    <dbReference type="NCBI Taxonomy" id="281687"/>
    <lineage>
        <taxon>Eukaryota</taxon>
        <taxon>Metazoa</taxon>
        <taxon>Ecdysozoa</taxon>
        <taxon>Nematoda</taxon>
        <taxon>Chromadorea</taxon>
        <taxon>Rhabditida</taxon>
        <taxon>Rhabditina</taxon>
        <taxon>Rhabditomorpha</taxon>
        <taxon>Rhabditoidea</taxon>
        <taxon>Rhabditidae</taxon>
        <taxon>Peloderinae</taxon>
        <taxon>Caenorhabditis</taxon>
    </lineage>
</organism>